<sequence>MQTGKHEYDQGRLKSHLVNRGGEILVVVFSQVRVPDGKFGLNRLFARTRHSCLLLNDLVNGWYIDLDRHIDHAVQTATIEAEPNRVVYYGSSMGGYGALTTGLRRRDGTIYAFGPELELGRPGSQSAEHIAAASTLAVGLEALPMPHPVHCFFGVCDPVDALNAAVAFDRLPHAKHHLVWSSHANHDHLYSLNIIRRLIMTFNRPPEIELASKNLLADVPVKSLEQFGLTAEQLMSGNQVSVSGLRALPCFEQNPGMIWLAAKISEVQGDLQTALSWIEKAEDLIAHSNVLSTLPKRWRKQLPLHRIRLLCQLGRTYDACDLMIQTSKVFPVDRAMKDLGETLGLNLELSTDQPAP</sequence>
<reference evidence="1 2" key="1">
    <citation type="submission" date="2019-07" db="EMBL/GenBank/DDBJ databases">
        <title>Genomic Encyclopedia of Archaeal and Bacterial Type Strains, Phase II (KMG-II): from individual species to whole genera.</title>
        <authorList>
            <person name="Goeker M."/>
        </authorList>
    </citation>
    <scope>NUCLEOTIDE SEQUENCE [LARGE SCALE GENOMIC DNA]</scope>
    <source>
        <strain evidence="1 2">ATCC BAA-252</strain>
    </source>
</reference>
<organism evidence="1 2">
    <name type="scientific">Roseibium hamelinense</name>
    <dbReference type="NCBI Taxonomy" id="150831"/>
    <lineage>
        <taxon>Bacteria</taxon>
        <taxon>Pseudomonadati</taxon>
        <taxon>Pseudomonadota</taxon>
        <taxon>Alphaproteobacteria</taxon>
        <taxon>Hyphomicrobiales</taxon>
        <taxon>Stappiaceae</taxon>
        <taxon>Roseibium</taxon>
    </lineage>
</organism>
<dbReference type="Proteomes" id="UP000320593">
    <property type="component" value="Unassembled WGS sequence"/>
</dbReference>
<name>A0A562T1E4_9HYPH</name>
<dbReference type="InterPro" id="IPR029058">
    <property type="entry name" value="AB_hydrolase_fold"/>
</dbReference>
<proteinExistence type="predicted"/>
<gene>
    <name evidence="1" type="ORF">JM93_02594</name>
</gene>
<dbReference type="SUPFAM" id="SSF53474">
    <property type="entry name" value="alpha/beta-Hydrolases"/>
    <property type="match status" value="1"/>
</dbReference>
<dbReference type="EMBL" id="VLLF01000005">
    <property type="protein sequence ID" value="TWI87352.1"/>
    <property type="molecule type" value="Genomic_DNA"/>
</dbReference>
<evidence type="ECO:0000313" key="2">
    <source>
        <dbReference type="Proteomes" id="UP000320593"/>
    </source>
</evidence>
<protein>
    <submittedName>
        <fullName evidence="1">Uncharacterized protein</fullName>
    </submittedName>
</protein>
<dbReference type="Gene3D" id="3.40.50.1820">
    <property type="entry name" value="alpha/beta hydrolase"/>
    <property type="match status" value="1"/>
</dbReference>
<keyword evidence="2" id="KW-1185">Reference proteome</keyword>
<dbReference type="AlphaFoldDB" id="A0A562T1E4"/>
<accession>A0A562T1E4</accession>
<comment type="caution">
    <text evidence="1">The sequence shown here is derived from an EMBL/GenBank/DDBJ whole genome shotgun (WGS) entry which is preliminary data.</text>
</comment>
<evidence type="ECO:0000313" key="1">
    <source>
        <dbReference type="EMBL" id="TWI87352.1"/>
    </source>
</evidence>